<dbReference type="SUPFAM" id="SSF47413">
    <property type="entry name" value="lambda repressor-like DNA-binding domains"/>
    <property type="match status" value="1"/>
</dbReference>
<dbReference type="PROSITE" id="PS50943">
    <property type="entry name" value="HTH_CROC1"/>
    <property type="match status" value="1"/>
</dbReference>
<comment type="caution">
    <text evidence="3">The sequence shown here is derived from an EMBL/GenBank/DDBJ whole genome shotgun (WGS) entry which is preliminary data.</text>
</comment>
<organism evidence="3 4">
    <name type="scientific">Tistrella bauzanensis</name>
    <dbReference type="NCBI Taxonomy" id="657419"/>
    <lineage>
        <taxon>Bacteria</taxon>
        <taxon>Pseudomonadati</taxon>
        <taxon>Pseudomonadota</taxon>
        <taxon>Alphaproteobacteria</taxon>
        <taxon>Geminicoccales</taxon>
        <taxon>Geminicoccaceae</taxon>
        <taxon>Tistrella</taxon>
    </lineage>
</organism>
<dbReference type="InterPro" id="IPR010982">
    <property type="entry name" value="Lambda_DNA-bd_dom_sf"/>
</dbReference>
<dbReference type="InterPro" id="IPR010744">
    <property type="entry name" value="Phage_CI_N"/>
</dbReference>
<feature type="compositionally biased region" description="Basic and acidic residues" evidence="1">
    <location>
        <begin position="103"/>
        <end position="113"/>
    </location>
</feature>
<dbReference type="Gene3D" id="1.10.260.40">
    <property type="entry name" value="lambda repressor-like DNA-binding domains"/>
    <property type="match status" value="1"/>
</dbReference>
<evidence type="ECO:0000313" key="3">
    <source>
        <dbReference type="EMBL" id="GGB60039.1"/>
    </source>
</evidence>
<feature type="domain" description="HTH cro/C1-type" evidence="2">
    <location>
        <begin position="34"/>
        <end position="88"/>
    </location>
</feature>
<feature type="region of interest" description="Disordered" evidence="1">
    <location>
        <begin position="103"/>
        <end position="152"/>
    </location>
</feature>
<accession>A0ABQ1J4X3</accession>
<gene>
    <name evidence="3" type="ORF">GCM10011505_45960</name>
</gene>
<dbReference type="RefSeq" id="WP_188582382.1">
    <property type="nucleotide sequence ID" value="NZ_BMDZ01000091.1"/>
</dbReference>
<reference evidence="4" key="1">
    <citation type="journal article" date="2019" name="Int. J. Syst. Evol. Microbiol.">
        <title>The Global Catalogue of Microorganisms (GCM) 10K type strain sequencing project: providing services to taxonomists for standard genome sequencing and annotation.</title>
        <authorList>
            <consortium name="The Broad Institute Genomics Platform"/>
            <consortium name="The Broad Institute Genome Sequencing Center for Infectious Disease"/>
            <person name="Wu L."/>
            <person name="Ma J."/>
        </authorList>
    </citation>
    <scope>NUCLEOTIDE SEQUENCE [LARGE SCALE GENOMIC DNA]</scope>
    <source>
        <strain evidence="4">CGMCC 1.10188</strain>
    </source>
</reference>
<dbReference type="Proteomes" id="UP000603352">
    <property type="component" value="Unassembled WGS sequence"/>
</dbReference>
<evidence type="ECO:0000259" key="2">
    <source>
        <dbReference type="PROSITE" id="PS50943"/>
    </source>
</evidence>
<protein>
    <recommendedName>
        <fullName evidence="2">HTH cro/C1-type domain-containing protein</fullName>
    </recommendedName>
</protein>
<dbReference type="EMBL" id="BMDZ01000091">
    <property type="protein sequence ID" value="GGB60039.1"/>
    <property type="molecule type" value="Genomic_DNA"/>
</dbReference>
<dbReference type="SMART" id="SM00530">
    <property type="entry name" value="HTH_XRE"/>
    <property type="match status" value="1"/>
</dbReference>
<feature type="compositionally biased region" description="Polar residues" evidence="1">
    <location>
        <begin position="119"/>
        <end position="137"/>
    </location>
</feature>
<evidence type="ECO:0000313" key="4">
    <source>
        <dbReference type="Proteomes" id="UP000603352"/>
    </source>
</evidence>
<dbReference type="CDD" id="cd00093">
    <property type="entry name" value="HTH_XRE"/>
    <property type="match status" value="1"/>
</dbReference>
<keyword evidence="4" id="KW-1185">Reference proteome</keyword>
<name>A0ABQ1J4X3_9PROT</name>
<evidence type="ECO:0000256" key="1">
    <source>
        <dbReference type="SAM" id="MobiDB-lite"/>
    </source>
</evidence>
<sequence length="152" mass="16636">MTTDHPAGRPAGFAGMIPREQDPMTFIVDTQFRIQRLMDARGMNNRQLADALGVSKARISNMFGPQPNLTLETLAKVFLALGAELPRVTTDRLDVLLAEDDRVVPPDHRRGSPEWRMSADTSANIARTTPAARSTPSDDGARPRASWQQAAA</sequence>
<dbReference type="Pfam" id="PF07022">
    <property type="entry name" value="Phage_CI_repr"/>
    <property type="match status" value="1"/>
</dbReference>
<proteinExistence type="predicted"/>
<dbReference type="InterPro" id="IPR001387">
    <property type="entry name" value="Cro/C1-type_HTH"/>
</dbReference>